<name>A0A1F5PX71_9BACT</name>
<keyword evidence="3" id="KW-0540">Nuclease</keyword>
<evidence type="ECO:0000256" key="2">
    <source>
        <dbReference type="ARBA" id="ARBA00019841"/>
    </source>
</evidence>
<proteinExistence type="inferred from homology"/>
<evidence type="ECO:0000256" key="1">
    <source>
        <dbReference type="ARBA" id="ARBA00005915"/>
    </source>
</evidence>
<dbReference type="STRING" id="1817841.A3B10_01500"/>
<dbReference type="Gene3D" id="3.10.310.30">
    <property type="match status" value="1"/>
</dbReference>
<organism evidence="9 10">
    <name type="scientific">Candidatus Doudnabacteria bacterium RIFCSPLOWO2_01_FULL_44_21</name>
    <dbReference type="NCBI Taxonomy" id="1817841"/>
    <lineage>
        <taxon>Bacteria</taxon>
        <taxon>Candidatus Doudnaibacteriota</taxon>
    </lineage>
</organism>
<dbReference type="InterPro" id="IPR038763">
    <property type="entry name" value="DHH_sf"/>
</dbReference>
<accession>A0A1F5PX71</accession>
<dbReference type="AlphaFoldDB" id="A0A1F5PX71"/>
<dbReference type="Pfam" id="PF17768">
    <property type="entry name" value="RecJ_OB"/>
    <property type="match status" value="1"/>
</dbReference>
<dbReference type="Pfam" id="PF02272">
    <property type="entry name" value="DHHA1"/>
    <property type="match status" value="1"/>
</dbReference>
<evidence type="ECO:0000313" key="9">
    <source>
        <dbReference type="EMBL" id="OGE94457.1"/>
    </source>
</evidence>
<keyword evidence="4" id="KW-0378">Hydrolase</keyword>
<protein>
    <recommendedName>
        <fullName evidence="2">Single-stranded-DNA-specific exonuclease RecJ</fullName>
    </recommendedName>
</protein>
<dbReference type="Pfam" id="PF01368">
    <property type="entry name" value="DHH"/>
    <property type="match status" value="1"/>
</dbReference>
<dbReference type="NCBIfam" id="TIGR00644">
    <property type="entry name" value="recJ"/>
    <property type="match status" value="1"/>
</dbReference>
<dbReference type="InterPro" id="IPR004610">
    <property type="entry name" value="RecJ"/>
</dbReference>
<dbReference type="InterPro" id="IPR051673">
    <property type="entry name" value="SSDNA_exonuclease_RecJ"/>
</dbReference>
<dbReference type="Gene3D" id="3.90.1640.30">
    <property type="match status" value="1"/>
</dbReference>
<feature type="domain" description="DHHA1" evidence="7">
    <location>
        <begin position="338"/>
        <end position="425"/>
    </location>
</feature>
<sequence>MNQWSLKRLEISDLPNQPELPPLIGRLLALRGLIDPSQINDFLNPEYNKLHDPFLFKQMQDAVVRIKQAIERNEKITIYADYDADAITAAAVVFLALQKLGLAADYYIPDRFSEGYGMNVEAVKKIAAKGAQLIITVDCGTNAVAEAKLCQELGIDLIITDHHEITGELPKALALVNPKNPADNYPFEYLTGVGVAFKLVQALFAKTGTGFEKWLLDLVAIGTVADCQSLTFENRILVSFGLKVLEKTRWVGLRALMQTAAISGKLDTFTLGFLIAPRINAAGRIKHGNTAFELLVSQDKGRASELAKELNQLNQHRQTLTEQIMSEARAQIQMLTDKKVLLTYGADWPKGIVGLVAGKLAEEYHRPVLAVSTTAEGLAVGSARSVASFNIVAALNHAKQHLEKFGGHTQAAGFTLDSKQLQDFHLKLLEYADFVNFALAEPIMEADVQIEPADINWELMGYLEKFAPFGIGNPRPKFLGLGLQVLEFKTVGNSNKHLKMRVKFGLHEFSAIAFGQAYLSNQLQINQVIDAIFELNTNEWNGNKQLELKILDLKTKDA</sequence>
<dbReference type="InterPro" id="IPR003156">
    <property type="entry name" value="DHHA1_dom"/>
</dbReference>
<dbReference type="PANTHER" id="PTHR30255:SF2">
    <property type="entry name" value="SINGLE-STRANDED-DNA-SPECIFIC EXONUCLEASE RECJ"/>
    <property type="match status" value="1"/>
</dbReference>
<feature type="domain" description="RecJ OB" evidence="8">
    <location>
        <begin position="447"/>
        <end position="552"/>
    </location>
</feature>
<dbReference type="GO" id="GO:0006310">
    <property type="term" value="P:DNA recombination"/>
    <property type="evidence" value="ECO:0007669"/>
    <property type="project" value="InterPro"/>
</dbReference>
<dbReference type="SUPFAM" id="SSF64182">
    <property type="entry name" value="DHH phosphoesterases"/>
    <property type="match status" value="1"/>
</dbReference>
<evidence type="ECO:0000256" key="3">
    <source>
        <dbReference type="ARBA" id="ARBA00022722"/>
    </source>
</evidence>
<evidence type="ECO:0000313" key="10">
    <source>
        <dbReference type="Proteomes" id="UP000177281"/>
    </source>
</evidence>
<evidence type="ECO:0000259" key="6">
    <source>
        <dbReference type="Pfam" id="PF01368"/>
    </source>
</evidence>
<evidence type="ECO:0000259" key="8">
    <source>
        <dbReference type="Pfam" id="PF17768"/>
    </source>
</evidence>
<gene>
    <name evidence="9" type="ORF">A3B10_01500</name>
</gene>
<evidence type="ECO:0000256" key="4">
    <source>
        <dbReference type="ARBA" id="ARBA00022801"/>
    </source>
</evidence>
<dbReference type="GO" id="GO:0008409">
    <property type="term" value="F:5'-3' exonuclease activity"/>
    <property type="evidence" value="ECO:0007669"/>
    <property type="project" value="InterPro"/>
</dbReference>
<reference evidence="9 10" key="1">
    <citation type="journal article" date="2016" name="Nat. Commun.">
        <title>Thousands of microbial genomes shed light on interconnected biogeochemical processes in an aquifer system.</title>
        <authorList>
            <person name="Anantharaman K."/>
            <person name="Brown C.T."/>
            <person name="Hug L.A."/>
            <person name="Sharon I."/>
            <person name="Castelle C.J."/>
            <person name="Probst A.J."/>
            <person name="Thomas B.C."/>
            <person name="Singh A."/>
            <person name="Wilkins M.J."/>
            <person name="Karaoz U."/>
            <person name="Brodie E.L."/>
            <person name="Williams K.H."/>
            <person name="Hubbard S.S."/>
            <person name="Banfield J.F."/>
        </authorList>
    </citation>
    <scope>NUCLEOTIDE SEQUENCE [LARGE SCALE GENOMIC DNA]</scope>
</reference>
<dbReference type="PANTHER" id="PTHR30255">
    <property type="entry name" value="SINGLE-STRANDED-DNA-SPECIFIC EXONUCLEASE RECJ"/>
    <property type="match status" value="1"/>
</dbReference>
<evidence type="ECO:0000256" key="5">
    <source>
        <dbReference type="ARBA" id="ARBA00022839"/>
    </source>
</evidence>
<dbReference type="GO" id="GO:0006281">
    <property type="term" value="P:DNA repair"/>
    <property type="evidence" value="ECO:0007669"/>
    <property type="project" value="InterPro"/>
</dbReference>
<evidence type="ECO:0000259" key="7">
    <source>
        <dbReference type="Pfam" id="PF02272"/>
    </source>
</evidence>
<comment type="similarity">
    <text evidence="1">Belongs to the RecJ family.</text>
</comment>
<dbReference type="GO" id="GO:0003676">
    <property type="term" value="F:nucleic acid binding"/>
    <property type="evidence" value="ECO:0007669"/>
    <property type="project" value="InterPro"/>
</dbReference>
<keyword evidence="5 9" id="KW-0269">Exonuclease</keyword>
<dbReference type="EMBL" id="MFFB01000018">
    <property type="protein sequence ID" value="OGE94457.1"/>
    <property type="molecule type" value="Genomic_DNA"/>
</dbReference>
<dbReference type="Proteomes" id="UP000177281">
    <property type="component" value="Unassembled WGS sequence"/>
</dbReference>
<feature type="domain" description="DDH" evidence="6">
    <location>
        <begin position="75"/>
        <end position="223"/>
    </location>
</feature>
<comment type="caution">
    <text evidence="9">The sequence shown here is derived from an EMBL/GenBank/DDBJ whole genome shotgun (WGS) entry which is preliminary data.</text>
</comment>
<dbReference type="InterPro" id="IPR041122">
    <property type="entry name" value="RecJ_OB"/>
</dbReference>
<dbReference type="InterPro" id="IPR001667">
    <property type="entry name" value="DDH_dom"/>
</dbReference>